<feature type="compositionally biased region" description="Gly residues" evidence="1">
    <location>
        <begin position="70"/>
        <end position="86"/>
    </location>
</feature>
<dbReference type="RefSeq" id="WP_107745757.1">
    <property type="nucleotide sequence ID" value="NZ_CP015453.1"/>
</dbReference>
<protein>
    <recommendedName>
        <fullName evidence="4">YtxH-like protein</fullName>
    </recommendedName>
</protein>
<feature type="region of interest" description="Disordered" evidence="1">
    <location>
        <begin position="46"/>
        <end position="125"/>
    </location>
</feature>
<proteinExistence type="predicted"/>
<evidence type="ECO:0000313" key="3">
    <source>
        <dbReference type="Proteomes" id="UP000244903"/>
    </source>
</evidence>
<sequence>MSKFTLIAAAAVGYVLGSRAGRGHYEIVKEQATKLWQTPQVQEAASQATEFAKDAAEQVKDQVSDSSGQSGDGQNGDGPSGDGQTSGGRHSTDQADPLTSQYPPSGADPLTSQYPPSGSGDGTTP</sequence>
<dbReference type="Proteomes" id="UP000244903">
    <property type="component" value="Chromosome"/>
</dbReference>
<dbReference type="KEGG" id="dpc:A6048_14025"/>
<organism evidence="2 3">
    <name type="scientific">Dietzia psychralcaliphila</name>
    <dbReference type="NCBI Taxonomy" id="139021"/>
    <lineage>
        <taxon>Bacteria</taxon>
        <taxon>Bacillati</taxon>
        <taxon>Actinomycetota</taxon>
        <taxon>Actinomycetes</taxon>
        <taxon>Mycobacteriales</taxon>
        <taxon>Dietziaceae</taxon>
        <taxon>Dietzia</taxon>
    </lineage>
</organism>
<feature type="compositionally biased region" description="Polar residues" evidence="1">
    <location>
        <begin position="110"/>
        <end position="125"/>
    </location>
</feature>
<name>A0AAD0JVV7_9ACTN</name>
<keyword evidence="3" id="KW-1185">Reference proteome</keyword>
<evidence type="ECO:0000256" key="1">
    <source>
        <dbReference type="SAM" id="MobiDB-lite"/>
    </source>
</evidence>
<feature type="compositionally biased region" description="Basic and acidic residues" evidence="1">
    <location>
        <begin position="51"/>
        <end position="63"/>
    </location>
</feature>
<reference evidence="2 3" key="1">
    <citation type="submission" date="2016-04" db="EMBL/GenBank/DDBJ databases">
        <title>Complete genome sequence of the haloalkaliphilic hydrocarbon-degrading bacterium Dietzia psychralcaliphila ILA-1T, isolated from a drain of a fish product-processing plant.</title>
        <authorList>
            <person name="Zhao J."/>
            <person name="Hu B."/>
            <person name="Geng S."/>
            <person name="Nie Y."/>
            <person name="Tang Y."/>
        </authorList>
    </citation>
    <scope>NUCLEOTIDE SEQUENCE [LARGE SCALE GENOMIC DNA]</scope>
    <source>
        <strain evidence="2 3">ILA-1</strain>
    </source>
</reference>
<accession>A0AAD0JVV7</accession>
<evidence type="ECO:0008006" key="4">
    <source>
        <dbReference type="Google" id="ProtNLM"/>
    </source>
</evidence>
<gene>
    <name evidence="2" type="ORF">A6048_14025</name>
</gene>
<evidence type="ECO:0000313" key="2">
    <source>
        <dbReference type="EMBL" id="AWH96421.1"/>
    </source>
</evidence>
<dbReference type="AlphaFoldDB" id="A0AAD0JVV7"/>
<dbReference type="EMBL" id="CP015453">
    <property type="protein sequence ID" value="AWH96421.1"/>
    <property type="molecule type" value="Genomic_DNA"/>
</dbReference>